<proteinExistence type="predicted"/>
<accession>A0A2N3L8D4</accession>
<name>A0A2N3L8D4_9PROT</name>
<dbReference type="Pfam" id="PF10636">
    <property type="entry name" value="hemP"/>
    <property type="match status" value="1"/>
</dbReference>
<keyword evidence="2" id="KW-1185">Reference proteome</keyword>
<dbReference type="RefSeq" id="WP_101301613.1">
    <property type="nucleotide sequence ID" value="NZ_NXGX01000003.1"/>
</dbReference>
<dbReference type="EMBL" id="NXGX01000003">
    <property type="protein sequence ID" value="PKR59058.1"/>
    <property type="molecule type" value="Genomic_DNA"/>
</dbReference>
<dbReference type="Gene3D" id="2.10.70.10">
    <property type="entry name" value="Complement Module, domain 1"/>
    <property type="match status" value="1"/>
</dbReference>
<evidence type="ECO:0000313" key="2">
    <source>
        <dbReference type="Proteomes" id="UP000233332"/>
    </source>
</evidence>
<dbReference type="InterPro" id="IPR019600">
    <property type="entry name" value="Hemin_uptake_protein_HemP"/>
</dbReference>
<dbReference type="Proteomes" id="UP000233332">
    <property type="component" value="Unassembled WGS sequence"/>
</dbReference>
<protein>
    <submittedName>
        <fullName evidence="1">Hemin transporter HemP</fullName>
    </submittedName>
</protein>
<evidence type="ECO:0000313" key="1">
    <source>
        <dbReference type="EMBL" id="PKR59058.1"/>
    </source>
</evidence>
<comment type="caution">
    <text evidence="1">The sequence shown here is derived from an EMBL/GenBank/DDBJ whole genome shotgun (WGS) entry which is preliminary data.</text>
</comment>
<sequence length="55" mass="6305">MPHIAARPSKNDKSGAVKYMQITELMGDDREIIIIHQGDEYHLRLTSNNKLILTK</sequence>
<reference evidence="1 2" key="1">
    <citation type="submission" date="2017-09" db="EMBL/GenBank/DDBJ databases">
        <title>Biodiversity and function of Thalassospira species in the particle-attached aromatic-hydrocarbon-degrading consortia from the surface seawater of the China South Sea.</title>
        <authorList>
            <person name="Dong C."/>
            <person name="Lai Q."/>
            <person name="Shao Z."/>
        </authorList>
    </citation>
    <scope>NUCLEOTIDE SEQUENCE [LARGE SCALE GENOMIC DNA]</scope>
    <source>
        <strain evidence="1 2">139Z-12</strain>
    </source>
</reference>
<gene>
    <name evidence="1" type="ORF">COO92_09500</name>
</gene>
<dbReference type="AlphaFoldDB" id="A0A2N3L8D4"/>
<organism evidence="1 2">
    <name type="scientific">Thalassospira lohafexi</name>
    <dbReference type="NCBI Taxonomy" id="744227"/>
    <lineage>
        <taxon>Bacteria</taxon>
        <taxon>Pseudomonadati</taxon>
        <taxon>Pseudomonadota</taxon>
        <taxon>Alphaproteobacteria</taxon>
        <taxon>Rhodospirillales</taxon>
        <taxon>Thalassospiraceae</taxon>
        <taxon>Thalassospira</taxon>
    </lineage>
</organism>